<dbReference type="PRINTS" id="PR00103">
    <property type="entry name" value="CAMPKINASE"/>
</dbReference>
<dbReference type="SMART" id="SM00100">
    <property type="entry name" value="cNMP"/>
    <property type="match status" value="2"/>
</dbReference>
<dbReference type="PANTHER" id="PTHR11635">
    <property type="entry name" value="CAMP-DEPENDENT PROTEIN KINASE REGULATORY CHAIN"/>
    <property type="match status" value="1"/>
</dbReference>
<evidence type="ECO:0000256" key="6">
    <source>
        <dbReference type="ARBA" id="ARBA00022741"/>
    </source>
</evidence>
<dbReference type="GO" id="GO:0097271">
    <property type="term" value="P:protein localization to bud neck"/>
    <property type="evidence" value="ECO:0007669"/>
    <property type="project" value="EnsemblFungi"/>
</dbReference>
<evidence type="ECO:0000313" key="14">
    <source>
        <dbReference type="Proteomes" id="UP000019384"/>
    </source>
</evidence>
<feature type="binding site" evidence="10">
    <location>
        <position position="395"/>
    </location>
    <ligand>
        <name>3',5'-cyclic AMP</name>
        <dbReference type="ChEBI" id="CHEBI:58165"/>
        <label>2</label>
    </ligand>
</feature>
<reference evidence="13" key="1">
    <citation type="submission" date="2013-12" db="EMBL/GenBank/DDBJ databases">
        <authorList>
            <person name="Genoscope - CEA"/>
        </authorList>
    </citation>
    <scope>NUCLEOTIDE SEQUENCE</scope>
    <source>
        <strain evidence="13">CBS 1993</strain>
    </source>
</reference>
<reference evidence="13" key="2">
    <citation type="submission" date="2014-02" db="EMBL/GenBank/DDBJ databases">
        <title>Complete DNA sequence of /Kuraishia capsulata/ illustrates novel genomic features among budding yeasts (/Saccharomycotina/).</title>
        <authorList>
            <person name="Morales L."/>
            <person name="Noel B."/>
            <person name="Porcel B."/>
            <person name="Marcet-Houben M."/>
            <person name="Hullo M-F."/>
            <person name="Sacerdot C."/>
            <person name="Tekaia F."/>
            <person name="Leh-Louis V."/>
            <person name="Despons L."/>
            <person name="Khanna V."/>
            <person name="Aury J-M."/>
            <person name="Barbe V."/>
            <person name="Couloux A."/>
            <person name="Labadie K."/>
            <person name="Pelletier E."/>
            <person name="Souciet J-L."/>
            <person name="Boekhout T."/>
            <person name="Gabaldon T."/>
            <person name="Wincker P."/>
            <person name="Dujon B."/>
        </authorList>
    </citation>
    <scope>NUCLEOTIDE SEQUENCE</scope>
    <source>
        <strain evidence="13">CBS 1993</strain>
    </source>
</reference>
<feature type="region of interest" description="Disordered" evidence="11">
    <location>
        <begin position="107"/>
        <end position="140"/>
    </location>
</feature>
<evidence type="ECO:0000256" key="9">
    <source>
        <dbReference type="PIRNR" id="PIRNR000548"/>
    </source>
</evidence>
<dbReference type="InterPro" id="IPR050503">
    <property type="entry name" value="cAMP-dep_PK_reg_su-like"/>
</dbReference>
<feature type="binding site" evidence="10">
    <location>
        <position position="276"/>
    </location>
    <ligand>
        <name>3',5'-cyclic AMP</name>
        <dbReference type="ChEBI" id="CHEBI:58165"/>
        <label>1</label>
    </ligand>
</feature>
<comment type="similarity">
    <text evidence="1 9">Belongs to the cAMP-dependent kinase regulatory chain family.</text>
</comment>
<dbReference type="SMART" id="SM00394">
    <property type="entry name" value="RIIa"/>
    <property type="match status" value="1"/>
</dbReference>
<evidence type="ECO:0000256" key="1">
    <source>
        <dbReference type="ARBA" id="ARBA00005753"/>
    </source>
</evidence>
<proteinExistence type="inferred from homology"/>
<feature type="domain" description="Cyclic nucleotide-binding" evidence="12">
    <location>
        <begin position="202"/>
        <end position="317"/>
    </location>
</feature>
<evidence type="ECO:0000259" key="12">
    <source>
        <dbReference type="PROSITE" id="PS50042"/>
    </source>
</evidence>
<dbReference type="PANTHER" id="PTHR11635:SF152">
    <property type="entry name" value="CAMP-DEPENDENT PROTEIN KINASE TYPE I REGULATORY SUBUNIT-RELATED"/>
    <property type="match status" value="1"/>
</dbReference>
<dbReference type="InterPro" id="IPR003117">
    <property type="entry name" value="cAMP_dep_PK_reg_su_I/II_a/b"/>
</dbReference>
<dbReference type="GO" id="GO:0046580">
    <property type="term" value="P:negative regulation of Ras protein signal transduction"/>
    <property type="evidence" value="ECO:0007669"/>
    <property type="project" value="EnsemblFungi"/>
</dbReference>
<protein>
    <recommendedName>
        <fullName evidence="2 9">cAMP-dependent protein kinase regulatory subunit</fullName>
    </recommendedName>
</protein>
<dbReference type="OrthoDB" id="417078at2759"/>
<name>W6MTG1_9ASCO</name>
<evidence type="ECO:0000256" key="8">
    <source>
        <dbReference type="ARBA" id="ARBA00025979"/>
    </source>
</evidence>
<keyword evidence="14" id="KW-1185">Reference proteome</keyword>
<dbReference type="InterPro" id="IPR014710">
    <property type="entry name" value="RmlC-like_jellyroll"/>
</dbReference>
<dbReference type="GO" id="GO:0034236">
    <property type="term" value="F:protein kinase A catalytic subunit binding"/>
    <property type="evidence" value="ECO:0007669"/>
    <property type="project" value="TreeGrafter"/>
</dbReference>
<dbReference type="Proteomes" id="UP000019384">
    <property type="component" value="Unassembled WGS sequence"/>
</dbReference>
<evidence type="ECO:0000256" key="3">
    <source>
        <dbReference type="ARBA" id="ARBA00022553"/>
    </source>
</evidence>
<dbReference type="EMBL" id="HG793125">
    <property type="protein sequence ID" value="CDK25035.1"/>
    <property type="molecule type" value="Genomic_DNA"/>
</dbReference>
<dbReference type="Pfam" id="PF02197">
    <property type="entry name" value="RIIa"/>
    <property type="match status" value="1"/>
</dbReference>
<evidence type="ECO:0000256" key="2">
    <source>
        <dbReference type="ARBA" id="ARBA00020355"/>
    </source>
</evidence>
<dbReference type="HOGENOM" id="CLU_018310_0_1_1"/>
<dbReference type="GO" id="GO:0010603">
    <property type="term" value="P:regulation of cytoplasmic mRNA processing body assembly"/>
    <property type="evidence" value="ECO:0007669"/>
    <property type="project" value="EnsemblFungi"/>
</dbReference>
<dbReference type="PROSITE" id="PS50042">
    <property type="entry name" value="CNMP_BINDING_3"/>
    <property type="match status" value="2"/>
</dbReference>
<dbReference type="GO" id="GO:0000785">
    <property type="term" value="C:chromatin"/>
    <property type="evidence" value="ECO:0007669"/>
    <property type="project" value="EnsemblFungi"/>
</dbReference>
<dbReference type="GO" id="GO:0005886">
    <property type="term" value="C:plasma membrane"/>
    <property type="evidence" value="ECO:0007669"/>
    <property type="project" value="EnsemblFungi"/>
</dbReference>
<dbReference type="InterPro" id="IPR018488">
    <property type="entry name" value="cNMP-bd_CS"/>
</dbReference>
<dbReference type="SUPFAM" id="SSF51206">
    <property type="entry name" value="cAMP-binding domain-like"/>
    <property type="match status" value="2"/>
</dbReference>
<dbReference type="GeneID" id="34518438"/>
<evidence type="ECO:0000256" key="11">
    <source>
        <dbReference type="SAM" id="MobiDB-lite"/>
    </source>
</evidence>
<gene>
    <name evidence="13" type="ORF">KUCA_T00001002001</name>
</gene>
<dbReference type="GO" id="GO:0046827">
    <property type="term" value="P:positive regulation of protein export from nucleus"/>
    <property type="evidence" value="ECO:0007669"/>
    <property type="project" value="EnsemblFungi"/>
</dbReference>
<dbReference type="InterPro" id="IPR012198">
    <property type="entry name" value="cAMP_dep_PK_reg_su"/>
</dbReference>
<feature type="binding site" evidence="10">
    <location>
        <position position="267"/>
    </location>
    <ligand>
        <name>3',5'-cyclic AMP</name>
        <dbReference type="ChEBI" id="CHEBI:58165"/>
        <label>1</label>
    </ligand>
</feature>
<dbReference type="AlphaFoldDB" id="W6MTG1"/>
<dbReference type="PROSITE" id="PS00888">
    <property type="entry name" value="CNMP_BINDING_1"/>
    <property type="match status" value="2"/>
</dbReference>
<evidence type="ECO:0000256" key="4">
    <source>
        <dbReference type="ARBA" id="ARBA00022566"/>
    </source>
</evidence>
<evidence type="ECO:0000256" key="10">
    <source>
        <dbReference type="PIRSR" id="PIRSR000548-1"/>
    </source>
</evidence>
<dbReference type="InterPro" id="IPR000595">
    <property type="entry name" value="cNMP-bd_dom"/>
</dbReference>
<dbReference type="STRING" id="1382522.W6MTG1"/>
<dbReference type="CDD" id="cd12098">
    <property type="entry name" value="DD_R_ScPKA-like"/>
    <property type="match status" value="1"/>
</dbReference>
<dbReference type="Pfam" id="PF00027">
    <property type="entry name" value="cNMP_binding"/>
    <property type="match status" value="2"/>
</dbReference>
<evidence type="ECO:0000256" key="7">
    <source>
        <dbReference type="ARBA" id="ARBA00023149"/>
    </source>
</evidence>
<comment type="subunit">
    <text evidence="8 9">Tetramer, composed of 2 regulatory (R) and 2 catalytic (C) subunits. In the presence of cAMP it dissociates into 2 active monomeric C subunits and an R dimer.</text>
</comment>
<dbReference type="Gene3D" id="2.60.120.10">
    <property type="entry name" value="Jelly Rolls"/>
    <property type="match status" value="2"/>
</dbReference>
<dbReference type="PROSITE" id="PS00889">
    <property type="entry name" value="CNMP_BINDING_2"/>
    <property type="match status" value="2"/>
</dbReference>
<keyword evidence="3" id="KW-0597">Phosphoprotein</keyword>
<accession>W6MTG1</accession>
<feature type="domain" description="Cyclic nucleotide-binding" evidence="12">
    <location>
        <begin position="320"/>
        <end position="428"/>
    </location>
</feature>
<dbReference type="FunFam" id="2.60.120.10:FF:000039">
    <property type="entry name" value="cAMP-dependent protein kinase regulatory subunit"/>
    <property type="match status" value="1"/>
</dbReference>
<organism evidence="13 14">
    <name type="scientific">Kuraishia capsulata CBS 1993</name>
    <dbReference type="NCBI Taxonomy" id="1382522"/>
    <lineage>
        <taxon>Eukaryota</taxon>
        <taxon>Fungi</taxon>
        <taxon>Dikarya</taxon>
        <taxon>Ascomycota</taxon>
        <taxon>Saccharomycotina</taxon>
        <taxon>Pichiomycetes</taxon>
        <taxon>Pichiales</taxon>
        <taxon>Pichiaceae</taxon>
        <taxon>Kuraishia</taxon>
    </lineage>
</organism>
<dbReference type="InterPro" id="IPR018490">
    <property type="entry name" value="cNMP-bd_dom_sf"/>
</dbReference>
<dbReference type="GO" id="GO:0007189">
    <property type="term" value="P:adenylate cyclase-activating G protein-coupled receptor signaling pathway"/>
    <property type="evidence" value="ECO:0007669"/>
    <property type="project" value="EnsemblFungi"/>
</dbReference>
<dbReference type="FunFam" id="2.60.120.10:FF:000118">
    <property type="entry name" value="cAMP-dependent protein kinase regulatory subunit"/>
    <property type="match status" value="1"/>
</dbReference>
<dbReference type="GO" id="GO:0005952">
    <property type="term" value="C:cAMP-dependent protein kinase complex"/>
    <property type="evidence" value="ECO:0007669"/>
    <property type="project" value="EnsemblFungi"/>
</dbReference>
<evidence type="ECO:0000313" key="13">
    <source>
        <dbReference type="EMBL" id="CDK25035.1"/>
    </source>
</evidence>
<keyword evidence="5" id="KW-0677">Repeat</keyword>
<keyword evidence="4 9" id="KW-0116">cAMP-binding</keyword>
<dbReference type="GO" id="GO:0006995">
    <property type="term" value="P:cellular response to nitrogen starvation"/>
    <property type="evidence" value="ECO:0007669"/>
    <property type="project" value="EnsemblFungi"/>
</dbReference>
<dbReference type="GO" id="GO:0045944">
    <property type="term" value="P:positive regulation of transcription by RNA polymerase II"/>
    <property type="evidence" value="ECO:0007669"/>
    <property type="project" value="EnsemblFungi"/>
</dbReference>
<evidence type="ECO:0000256" key="5">
    <source>
        <dbReference type="ARBA" id="ARBA00022737"/>
    </source>
</evidence>
<feature type="binding site" evidence="10">
    <location>
        <position position="386"/>
    </location>
    <ligand>
        <name>3',5'-cyclic AMP</name>
        <dbReference type="ChEBI" id="CHEBI:58165"/>
        <label>2</label>
    </ligand>
</feature>
<dbReference type="PIRSF" id="PIRSF000548">
    <property type="entry name" value="PK_regulatory"/>
    <property type="match status" value="1"/>
</dbReference>
<keyword evidence="6 9" id="KW-0547">Nucleotide-binding</keyword>
<dbReference type="CDD" id="cd00038">
    <property type="entry name" value="CAP_ED"/>
    <property type="match status" value="2"/>
</dbReference>
<dbReference type="GO" id="GO:0042149">
    <property type="term" value="P:cellular response to glucose starvation"/>
    <property type="evidence" value="ECO:0007669"/>
    <property type="project" value="EnsemblFungi"/>
</dbReference>
<dbReference type="GO" id="GO:0030552">
    <property type="term" value="F:cAMP binding"/>
    <property type="evidence" value="ECO:0007669"/>
    <property type="project" value="UniProtKB-KW"/>
</dbReference>
<keyword evidence="7 9" id="KW-0114">cAMP</keyword>
<dbReference type="GO" id="GO:0005634">
    <property type="term" value="C:nucleus"/>
    <property type="evidence" value="ECO:0007669"/>
    <property type="project" value="EnsemblFungi"/>
</dbReference>
<dbReference type="RefSeq" id="XP_022457050.1">
    <property type="nucleotide sequence ID" value="XM_022605598.1"/>
</dbReference>
<dbReference type="GO" id="GO:0042802">
    <property type="term" value="F:identical protein binding"/>
    <property type="evidence" value="ECO:0007669"/>
    <property type="project" value="EnsemblFungi"/>
</dbReference>
<sequence>MSFIQYVDELNELNKQIRTKSPVDVIQFCANYFNNRLEEQRKALWEQKSKAEAAGINLFPSGTQIKELQENRTVPSFKTPFSDNDPHSAADHGAPAKLTTDAAGLFRGVSGEGSNPFGASAPVDPSDPGAKRSTPQSTVPGAGFAATIAKLPTTFNANRRTSVSAEAMNPDTFSGDNWKPPVHNFSPEQLERLNASVAKNFLFSQLDEESLRTVIFALEEKKAAQGTNIILQGDEGDFFYVVERGTVDFYVNGAKVNSSGAGSSFGELALMYNSPRAATAVAETDCILWALDRMTFRRILLEGTAKKRSMYEGFLKEVPVLSALSSYERNKLADALGTESYAIGENVVTEGEAGENFYFIEAGTAEIIKEDEGVIGTLQKGDYFGELALLHDSPRQATVTATSPLKVVTLGKSGFQRLLGPAVEILKRQDPTKH</sequence>
<dbReference type="GO" id="GO:0004862">
    <property type="term" value="F:cAMP-dependent protein kinase inhibitor activity"/>
    <property type="evidence" value="ECO:0007669"/>
    <property type="project" value="EnsemblFungi"/>
</dbReference>
<dbReference type="GO" id="GO:0005829">
    <property type="term" value="C:cytosol"/>
    <property type="evidence" value="ECO:0007669"/>
    <property type="project" value="TreeGrafter"/>
</dbReference>